<dbReference type="RefSeq" id="XP_022752241.1">
    <property type="nucleotide sequence ID" value="XM_022896506.1"/>
</dbReference>
<feature type="region of interest" description="Disordered" evidence="1">
    <location>
        <begin position="143"/>
        <end position="168"/>
    </location>
</feature>
<dbReference type="Proteomes" id="UP000515121">
    <property type="component" value="Unplaced"/>
</dbReference>
<evidence type="ECO:0000313" key="2">
    <source>
        <dbReference type="Proteomes" id="UP000515121"/>
    </source>
</evidence>
<dbReference type="OrthoDB" id="1910203at2759"/>
<dbReference type="PANTHER" id="PTHR34277:SF18">
    <property type="entry name" value="CLAVATA3_ESR (CLE)-RELATED PROTEIN 25"/>
    <property type="match status" value="1"/>
</dbReference>
<gene>
    <name evidence="3" type="primary">LOC111300952</name>
</gene>
<reference evidence="3" key="1">
    <citation type="submission" date="2025-08" db="UniProtKB">
        <authorList>
            <consortium name="RefSeq"/>
        </authorList>
    </citation>
    <scope>IDENTIFICATION</scope>
    <source>
        <tissue evidence="3">Fruit stalk</tissue>
    </source>
</reference>
<name>A0A6P5ZIN1_DURZI</name>
<proteinExistence type="predicted"/>
<protein>
    <submittedName>
        <fullName evidence="3">Uncharacterized protein LOC111300952</fullName>
    </submittedName>
</protein>
<keyword evidence="2" id="KW-1185">Reference proteome</keyword>
<evidence type="ECO:0000256" key="1">
    <source>
        <dbReference type="SAM" id="MobiDB-lite"/>
    </source>
</evidence>
<dbReference type="InterPro" id="IPR039316">
    <property type="entry name" value="CLE25/26"/>
</dbReference>
<organism evidence="2 3">
    <name type="scientific">Durio zibethinus</name>
    <name type="common">Durian</name>
    <dbReference type="NCBI Taxonomy" id="66656"/>
    <lineage>
        <taxon>Eukaryota</taxon>
        <taxon>Viridiplantae</taxon>
        <taxon>Streptophyta</taxon>
        <taxon>Embryophyta</taxon>
        <taxon>Tracheophyta</taxon>
        <taxon>Spermatophyta</taxon>
        <taxon>Magnoliopsida</taxon>
        <taxon>eudicotyledons</taxon>
        <taxon>Gunneridae</taxon>
        <taxon>Pentapetalae</taxon>
        <taxon>rosids</taxon>
        <taxon>malvids</taxon>
        <taxon>Malvales</taxon>
        <taxon>Malvaceae</taxon>
        <taxon>Helicteroideae</taxon>
        <taxon>Durio</taxon>
    </lineage>
</organism>
<accession>A0A6P5ZIN1</accession>
<feature type="compositionally biased region" description="Polar residues" evidence="1">
    <location>
        <begin position="158"/>
        <end position="168"/>
    </location>
</feature>
<sequence length="168" mass="19396">MHHINCKTSSLKNRQRSDHNFNKVELQGFGAYDDYRSSTMNQVSIHTDASSSASSFVDAILDRDIEILLKGYGVFQCDWQCLCKTVGSRISFLSKFRFLKGLNKANKLKSQFSNCRDFKQHWEFVGQERRNSHQDFHLNYVSKRRVPTGPDPIHNRRAATSRQPPGRA</sequence>
<dbReference type="AlphaFoldDB" id="A0A6P5ZIN1"/>
<dbReference type="PANTHER" id="PTHR34277">
    <property type="entry name" value="CLAVATA3/ESR (CLE)-RELATED PROTEIN 26"/>
    <property type="match status" value="1"/>
</dbReference>
<dbReference type="KEGG" id="dzi:111300952"/>
<dbReference type="GeneID" id="111300952"/>
<evidence type="ECO:0000313" key="3">
    <source>
        <dbReference type="RefSeq" id="XP_022752241.1"/>
    </source>
</evidence>